<evidence type="ECO:0000256" key="11">
    <source>
        <dbReference type="ARBA" id="ARBA00041373"/>
    </source>
</evidence>
<evidence type="ECO:0000256" key="5">
    <source>
        <dbReference type="ARBA" id="ARBA00022862"/>
    </source>
</evidence>
<protein>
    <recommendedName>
        <fullName evidence="3">thioredoxin-dependent peroxiredoxin</fullName>
        <ecNumber evidence="3">1.11.1.24</ecNumber>
    </recommendedName>
    <alternativeName>
        <fullName evidence="11">Bacterioferritin comigratory protein</fullName>
    </alternativeName>
    <alternativeName>
        <fullName evidence="9">Thioredoxin peroxidase</fullName>
    </alternativeName>
</protein>
<feature type="region of interest" description="Disordered" evidence="13">
    <location>
        <begin position="1"/>
        <end position="38"/>
    </location>
</feature>
<dbReference type="InterPro" id="IPR050924">
    <property type="entry name" value="Peroxiredoxin_BCP/PrxQ"/>
</dbReference>
<evidence type="ECO:0000313" key="15">
    <source>
        <dbReference type="EMBL" id="MST32557.1"/>
    </source>
</evidence>
<accession>A0ABW9QSA9</accession>
<evidence type="ECO:0000256" key="10">
    <source>
        <dbReference type="ARBA" id="ARBA00038489"/>
    </source>
</evidence>
<gene>
    <name evidence="15" type="ORF">GHK86_07450</name>
</gene>
<keyword evidence="4" id="KW-0575">Peroxidase</keyword>
<dbReference type="PANTHER" id="PTHR42801">
    <property type="entry name" value="THIOREDOXIN-DEPENDENT PEROXIDE REDUCTASE"/>
    <property type="match status" value="1"/>
</dbReference>
<keyword evidence="5" id="KW-0049">Antioxidant</keyword>
<organism evidence="15 16">
    <name type="scientific">Acidiferrimicrobium australe</name>
    <dbReference type="NCBI Taxonomy" id="2664430"/>
    <lineage>
        <taxon>Bacteria</taxon>
        <taxon>Bacillati</taxon>
        <taxon>Actinomycetota</taxon>
        <taxon>Acidimicrobiia</taxon>
        <taxon>Acidimicrobiales</taxon>
        <taxon>Acidimicrobiaceae</taxon>
        <taxon>Acidiferrimicrobium</taxon>
    </lineage>
</organism>
<keyword evidence="8" id="KW-0676">Redox-active center</keyword>
<evidence type="ECO:0000256" key="4">
    <source>
        <dbReference type="ARBA" id="ARBA00022559"/>
    </source>
</evidence>
<evidence type="ECO:0000256" key="7">
    <source>
        <dbReference type="ARBA" id="ARBA00023157"/>
    </source>
</evidence>
<evidence type="ECO:0000259" key="14">
    <source>
        <dbReference type="PROSITE" id="PS51352"/>
    </source>
</evidence>
<dbReference type="InterPro" id="IPR036249">
    <property type="entry name" value="Thioredoxin-like_sf"/>
</dbReference>
<sequence>MTDGGQPPEDGPGVLQRPVGSRHPGRGDEAPGFRLDGTGGRSYALEDYRGEPVVLVFYPADHSPVCTQQLRSYSEDLGLFEELGAAVLCLSPQDVATHEDFSRLHDLKVPLLADTGKAVGRAYDVLGPLGFYRRSIFVVGPDG</sequence>
<evidence type="ECO:0000256" key="13">
    <source>
        <dbReference type="SAM" id="MobiDB-lite"/>
    </source>
</evidence>
<dbReference type="Gene3D" id="3.40.30.10">
    <property type="entry name" value="Glutaredoxin"/>
    <property type="match status" value="1"/>
</dbReference>
<comment type="similarity">
    <text evidence="10">Belongs to the peroxiredoxin family. BCP/PrxQ subfamily.</text>
</comment>
<evidence type="ECO:0000256" key="3">
    <source>
        <dbReference type="ARBA" id="ARBA00013017"/>
    </source>
</evidence>
<keyword evidence="7" id="KW-1015">Disulfide bond</keyword>
<dbReference type="PIRSF" id="PIRSF000239">
    <property type="entry name" value="AHPC"/>
    <property type="match status" value="1"/>
</dbReference>
<evidence type="ECO:0000256" key="9">
    <source>
        <dbReference type="ARBA" id="ARBA00032824"/>
    </source>
</evidence>
<dbReference type="CDD" id="cd03017">
    <property type="entry name" value="PRX_BCP"/>
    <property type="match status" value="1"/>
</dbReference>
<proteinExistence type="inferred from homology"/>
<comment type="caution">
    <text evidence="15">The sequence shown here is derived from an EMBL/GenBank/DDBJ whole genome shotgun (WGS) entry which is preliminary data.</text>
</comment>
<dbReference type="Pfam" id="PF00578">
    <property type="entry name" value="AhpC-TSA"/>
    <property type="match status" value="1"/>
</dbReference>
<dbReference type="InterPro" id="IPR024706">
    <property type="entry name" value="Peroxiredoxin_AhpC-typ"/>
</dbReference>
<comment type="catalytic activity">
    <reaction evidence="12">
        <text>a hydroperoxide + [thioredoxin]-dithiol = an alcohol + [thioredoxin]-disulfide + H2O</text>
        <dbReference type="Rhea" id="RHEA:62620"/>
        <dbReference type="Rhea" id="RHEA-COMP:10698"/>
        <dbReference type="Rhea" id="RHEA-COMP:10700"/>
        <dbReference type="ChEBI" id="CHEBI:15377"/>
        <dbReference type="ChEBI" id="CHEBI:29950"/>
        <dbReference type="ChEBI" id="CHEBI:30879"/>
        <dbReference type="ChEBI" id="CHEBI:35924"/>
        <dbReference type="ChEBI" id="CHEBI:50058"/>
        <dbReference type="EC" id="1.11.1.24"/>
    </reaction>
</comment>
<dbReference type="Proteomes" id="UP000437736">
    <property type="component" value="Unassembled WGS sequence"/>
</dbReference>
<keyword evidence="16" id="KW-1185">Reference proteome</keyword>
<evidence type="ECO:0000256" key="1">
    <source>
        <dbReference type="ARBA" id="ARBA00003330"/>
    </source>
</evidence>
<dbReference type="InterPro" id="IPR013766">
    <property type="entry name" value="Thioredoxin_domain"/>
</dbReference>
<dbReference type="PANTHER" id="PTHR42801:SF4">
    <property type="entry name" value="AHPC_TSA FAMILY PROTEIN"/>
    <property type="match status" value="1"/>
</dbReference>
<dbReference type="EC" id="1.11.1.24" evidence="3"/>
<reference evidence="15 16" key="1">
    <citation type="submission" date="2019-11" db="EMBL/GenBank/DDBJ databases">
        <title>Acidiferrimicrobium australis gen. nov., sp. nov., an acidophilic and obligately heterotrophic, member of the Actinobacteria that catalyses dissimilatory oxido- reduction of iron isolated from metal-rich acidic water in Chile.</title>
        <authorList>
            <person name="Gonzalez D."/>
            <person name="Huber K."/>
            <person name="Hedrich S."/>
            <person name="Rojas-Villalobos C."/>
            <person name="Quatrini R."/>
            <person name="Dinamarca M.A."/>
            <person name="Schwarz A."/>
            <person name="Canales C."/>
            <person name="Nancucheo I."/>
        </authorList>
    </citation>
    <scope>NUCLEOTIDE SEQUENCE [LARGE SCALE GENOMIC DNA]</scope>
    <source>
        <strain evidence="15 16">USS-CCA1</strain>
    </source>
</reference>
<comment type="function">
    <text evidence="1">Thiol-specific peroxidase that catalyzes the reduction of hydrogen peroxide and organic hydroperoxides to water and alcohols, respectively. Plays a role in cell protection against oxidative stress by detoxifying peroxides and as sensor of hydrogen peroxide-mediated signaling events.</text>
</comment>
<evidence type="ECO:0000256" key="12">
    <source>
        <dbReference type="ARBA" id="ARBA00049091"/>
    </source>
</evidence>
<dbReference type="InterPro" id="IPR000866">
    <property type="entry name" value="AhpC/TSA"/>
</dbReference>
<evidence type="ECO:0000256" key="6">
    <source>
        <dbReference type="ARBA" id="ARBA00023002"/>
    </source>
</evidence>
<dbReference type="PROSITE" id="PS51352">
    <property type="entry name" value="THIOREDOXIN_2"/>
    <property type="match status" value="1"/>
</dbReference>
<comment type="subunit">
    <text evidence="2">Monomer.</text>
</comment>
<dbReference type="SUPFAM" id="SSF52833">
    <property type="entry name" value="Thioredoxin-like"/>
    <property type="match status" value="1"/>
</dbReference>
<feature type="domain" description="Thioredoxin" evidence="14">
    <location>
        <begin position="24"/>
        <end position="143"/>
    </location>
</feature>
<name>A0ABW9QSA9_9ACTN</name>
<evidence type="ECO:0000256" key="2">
    <source>
        <dbReference type="ARBA" id="ARBA00011245"/>
    </source>
</evidence>
<dbReference type="EMBL" id="WJHE01000329">
    <property type="protein sequence ID" value="MST32557.1"/>
    <property type="molecule type" value="Genomic_DNA"/>
</dbReference>
<evidence type="ECO:0000256" key="8">
    <source>
        <dbReference type="ARBA" id="ARBA00023284"/>
    </source>
</evidence>
<feature type="non-terminal residue" evidence="15">
    <location>
        <position position="143"/>
    </location>
</feature>
<evidence type="ECO:0000313" key="16">
    <source>
        <dbReference type="Proteomes" id="UP000437736"/>
    </source>
</evidence>
<keyword evidence="6" id="KW-0560">Oxidoreductase</keyword>